<dbReference type="PANTHER" id="PTHR43876:SF8">
    <property type="entry name" value="2-OCTAPRENYL-6-METHOXYPHENOL HYDROXYLASE"/>
    <property type="match status" value="1"/>
</dbReference>
<evidence type="ECO:0000256" key="1">
    <source>
        <dbReference type="ARBA" id="ARBA00001974"/>
    </source>
</evidence>
<evidence type="ECO:0000256" key="3">
    <source>
        <dbReference type="ARBA" id="ARBA00005349"/>
    </source>
</evidence>
<evidence type="ECO:0000313" key="9">
    <source>
        <dbReference type="EMBL" id="MEI4549948.1"/>
    </source>
</evidence>
<keyword evidence="4" id="KW-0285">Flavoprotein</keyword>
<evidence type="ECO:0000256" key="5">
    <source>
        <dbReference type="ARBA" id="ARBA00022827"/>
    </source>
</evidence>
<dbReference type="GO" id="GO:0016491">
    <property type="term" value="F:oxidoreductase activity"/>
    <property type="evidence" value="ECO:0007669"/>
    <property type="project" value="UniProtKB-KW"/>
</dbReference>
<dbReference type="Pfam" id="PF01494">
    <property type="entry name" value="FAD_binding_3"/>
    <property type="match status" value="1"/>
</dbReference>
<dbReference type="Proteomes" id="UP001382455">
    <property type="component" value="Unassembled WGS sequence"/>
</dbReference>
<feature type="domain" description="FAD-binding" evidence="8">
    <location>
        <begin position="3"/>
        <end position="339"/>
    </location>
</feature>
<name>A0ABU8ESK7_9GAMM</name>
<keyword evidence="10" id="KW-1185">Reference proteome</keyword>
<dbReference type="EMBL" id="JBAWKS010000001">
    <property type="protein sequence ID" value="MEI4549948.1"/>
    <property type="molecule type" value="Genomic_DNA"/>
</dbReference>
<keyword evidence="7" id="KW-0503">Monooxygenase</keyword>
<keyword evidence="5" id="KW-0274">FAD</keyword>
<dbReference type="InterPro" id="IPR018168">
    <property type="entry name" value="Ubi_Hdrlase_CS"/>
</dbReference>
<dbReference type="NCBIfam" id="TIGR01988">
    <property type="entry name" value="Ubi-OHases"/>
    <property type="match status" value="1"/>
</dbReference>
<dbReference type="NCBIfam" id="NF004356">
    <property type="entry name" value="PRK05732.1"/>
    <property type="match status" value="1"/>
</dbReference>
<organism evidence="9 10">
    <name type="scientific">Pseudoalteromonas spongiae</name>
    <dbReference type="NCBI Taxonomy" id="298657"/>
    <lineage>
        <taxon>Bacteria</taxon>
        <taxon>Pseudomonadati</taxon>
        <taxon>Pseudomonadota</taxon>
        <taxon>Gammaproteobacteria</taxon>
        <taxon>Alteromonadales</taxon>
        <taxon>Pseudoalteromonadaceae</taxon>
        <taxon>Pseudoalteromonas</taxon>
    </lineage>
</organism>
<gene>
    <name evidence="9" type="primary">ubiH</name>
    <name evidence="9" type="synonym">visB</name>
    <name evidence="9" type="ORF">WAE96_09690</name>
</gene>
<reference evidence="9 10" key="1">
    <citation type="submission" date="2023-12" db="EMBL/GenBank/DDBJ databases">
        <title>Friends and Foes: Symbiotic and Algicidal bacterial influence on Karenia brevis blooms.</title>
        <authorList>
            <person name="Fei C."/>
            <person name="Mohamed A.R."/>
            <person name="Booker A."/>
            <person name="Arshad M."/>
            <person name="Klass S."/>
            <person name="Ahn S."/>
            <person name="Gilbert P.M."/>
            <person name="Heil C.A."/>
            <person name="Martinez J.M."/>
            <person name="Amin S.A."/>
        </authorList>
    </citation>
    <scope>NUCLEOTIDE SEQUENCE [LARGE SCALE GENOMIC DNA]</scope>
    <source>
        <strain evidence="9 10">CE15</strain>
    </source>
</reference>
<dbReference type="EC" id="1.14.13.-" evidence="9"/>
<dbReference type="InterPro" id="IPR010971">
    <property type="entry name" value="UbiH/COQ6"/>
</dbReference>
<dbReference type="SUPFAM" id="SSF51905">
    <property type="entry name" value="FAD/NAD(P)-binding domain"/>
    <property type="match status" value="1"/>
</dbReference>
<dbReference type="InterPro" id="IPR002938">
    <property type="entry name" value="FAD-bd"/>
</dbReference>
<evidence type="ECO:0000256" key="2">
    <source>
        <dbReference type="ARBA" id="ARBA00004749"/>
    </source>
</evidence>
<evidence type="ECO:0000313" key="10">
    <source>
        <dbReference type="Proteomes" id="UP001382455"/>
    </source>
</evidence>
<comment type="similarity">
    <text evidence="3">Belongs to the UbiH/COQ6 family.</text>
</comment>
<comment type="pathway">
    <text evidence="2">Cofactor biosynthesis; ubiquinone biosynthesis.</text>
</comment>
<protein>
    <submittedName>
        <fullName evidence="9">2-octaprenyl-6-methoxyphenyl hydroxylase</fullName>
        <ecNumber evidence="9">1.14.13.-</ecNumber>
    </submittedName>
</protein>
<evidence type="ECO:0000256" key="7">
    <source>
        <dbReference type="ARBA" id="ARBA00023033"/>
    </source>
</evidence>
<dbReference type="RefSeq" id="WP_336435313.1">
    <property type="nucleotide sequence ID" value="NZ_JBAWKS010000001.1"/>
</dbReference>
<keyword evidence="6 9" id="KW-0560">Oxidoreductase</keyword>
<accession>A0ABU8ESK7</accession>
<evidence type="ECO:0000259" key="8">
    <source>
        <dbReference type="Pfam" id="PF01494"/>
    </source>
</evidence>
<comment type="cofactor">
    <cofactor evidence="1">
        <name>FAD</name>
        <dbReference type="ChEBI" id="CHEBI:57692"/>
    </cofactor>
</comment>
<dbReference type="PANTHER" id="PTHR43876">
    <property type="entry name" value="UBIQUINONE BIOSYNTHESIS MONOOXYGENASE COQ6, MITOCHONDRIAL"/>
    <property type="match status" value="1"/>
</dbReference>
<sequence length="390" mass="42738">MFDIVIVGGGLTGACAALSLKLRNPKLTIAVIEAFVATDESQPSFDDRSIALASESFKYLSALNLLDANNDFTAAINDVLVSDRGHFGKTQISSAEYQVPALGYVVEVRPWGQQLHKKMASQGMELYCPDKVSTYQQHVGKVDLTLESGTEISTKLMLVADGAHSKTLAPLHIHTETLDYDQVALIANIEVADGHHNKAFERFTETGPMALLPMTKNRFSLVWCVKPEQQETLLALPDDEFIAQLQTSFGYRAGLFTKVGMRAAYPLKVGKPERLMHHRVAILGNAAHLVHPIAGQGFNLGLRDVILLEKLVTDALAAKQDIGDVSLLNRYQVERNQDVDTVLWLTDALVRGFSNDNRAFALTRSLVLTAMAKCKRVKAPLAKQLMGNVG</sequence>
<dbReference type="Gene3D" id="3.50.50.60">
    <property type="entry name" value="FAD/NAD(P)-binding domain"/>
    <property type="match status" value="2"/>
</dbReference>
<proteinExistence type="inferred from homology"/>
<dbReference type="PRINTS" id="PR00420">
    <property type="entry name" value="RNGMNOXGNASE"/>
</dbReference>
<dbReference type="NCBIfam" id="TIGR01984">
    <property type="entry name" value="UbiH"/>
    <property type="match status" value="1"/>
</dbReference>
<dbReference type="InterPro" id="IPR051205">
    <property type="entry name" value="UbiH/COQ6_monooxygenase"/>
</dbReference>
<dbReference type="InterPro" id="IPR036188">
    <property type="entry name" value="FAD/NAD-bd_sf"/>
</dbReference>
<comment type="caution">
    <text evidence="9">The sequence shown here is derived from an EMBL/GenBank/DDBJ whole genome shotgun (WGS) entry which is preliminary data.</text>
</comment>
<evidence type="ECO:0000256" key="6">
    <source>
        <dbReference type="ARBA" id="ARBA00023002"/>
    </source>
</evidence>
<dbReference type="InterPro" id="IPR011295">
    <property type="entry name" value="UbiH"/>
</dbReference>
<dbReference type="PROSITE" id="PS01304">
    <property type="entry name" value="UBIH"/>
    <property type="match status" value="1"/>
</dbReference>
<evidence type="ECO:0000256" key="4">
    <source>
        <dbReference type="ARBA" id="ARBA00022630"/>
    </source>
</evidence>